<dbReference type="FunFam" id="2.60.300.12:FF:000011">
    <property type="entry name" value="Iron-sulfur assembly protein 2"/>
    <property type="match status" value="1"/>
</dbReference>
<dbReference type="GO" id="GO:0016226">
    <property type="term" value="P:iron-sulfur cluster assembly"/>
    <property type="evidence" value="ECO:0007669"/>
    <property type="project" value="InterPro"/>
</dbReference>
<dbReference type="STRING" id="984487.A0A1E4SIM5"/>
<dbReference type="PANTHER" id="PTHR43011:SF1">
    <property type="entry name" value="IRON-SULFUR CLUSTER ASSEMBLY 2 HOMOLOG, MITOCHONDRIAL"/>
    <property type="match status" value="1"/>
</dbReference>
<dbReference type="NCBIfam" id="TIGR00049">
    <property type="entry name" value="iron-sulfur cluster assembly accessory protein"/>
    <property type="match status" value="1"/>
</dbReference>
<organism evidence="3 4">
    <name type="scientific">Suhomyces tanzawaensis NRRL Y-17324</name>
    <dbReference type="NCBI Taxonomy" id="984487"/>
    <lineage>
        <taxon>Eukaryota</taxon>
        <taxon>Fungi</taxon>
        <taxon>Dikarya</taxon>
        <taxon>Ascomycota</taxon>
        <taxon>Saccharomycotina</taxon>
        <taxon>Pichiomycetes</taxon>
        <taxon>Debaryomycetaceae</taxon>
        <taxon>Suhomyces</taxon>
    </lineage>
</organism>
<dbReference type="InterPro" id="IPR035903">
    <property type="entry name" value="HesB-like_dom_sf"/>
</dbReference>
<dbReference type="EMBL" id="KV453912">
    <property type="protein sequence ID" value="ODV79354.1"/>
    <property type="molecule type" value="Genomic_DNA"/>
</dbReference>
<dbReference type="SUPFAM" id="SSF89360">
    <property type="entry name" value="HesB-like domain"/>
    <property type="match status" value="1"/>
</dbReference>
<name>A0A1E4SIM5_9ASCO</name>
<reference evidence="4" key="1">
    <citation type="submission" date="2016-05" db="EMBL/GenBank/DDBJ databases">
        <title>Comparative genomics of biotechnologically important yeasts.</title>
        <authorList>
            <consortium name="DOE Joint Genome Institute"/>
            <person name="Riley R."/>
            <person name="Haridas S."/>
            <person name="Wolfe K.H."/>
            <person name="Lopes M.R."/>
            <person name="Hittinger C.T."/>
            <person name="Goker M."/>
            <person name="Salamov A."/>
            <person name="Wisecaver J."/>
            <person name="Long T.M."/>
            <person name="Aerts A.L."/>
            <person name="Barry K."/>
            <person name="Choi C."/>
            <person name="Clum A."/>
            <person name="Coughlan A.Y."/>
            <person name="Deshpande S."/>
            <person name="Douglass A.P."/>
            <person name="Hanson S.J."/>
            <person name="Klenk H.-P."/>
            <person name="Labutti K."/>
            <person name="Lapidus A."/>
            <person name="Lindquist E."/>
            <person name="Lipzen A."/>
            <person name="Meier-Kolthoff J.P."/>
            <person name="Ohm R.A."/>
            <person name="Otillar R.P."/>
            <person name="Pangilinan J."/>
            <person name="Peng Y."/>
            <person name="Rokas A."/>
            <person name="Rosa C.A."/>
            <person name="Scheuner C."/>
            <person name="Sibirny A.A."/>
            <person name="Slot J.C."/>
            <person name="Stielow J.B."/>
            <person name="Sun H."/>
            <person name="Kurtzman C.P."/>
            <person name="Blackwell M."/>
            <person name="Grigoriev I.V."/>
            <person name="Jeffries T.W."/>
        </authorList>
    </citation>
    <scope>NUCLEOTIDE SEQUENCE [LARGE SCALE GENOMIC DNA]</scope>
    <source>
        <strain evidence="4">NRRL Y-17324</strain>
    </source>
</reference>
<dbReference type="Gene3D" id="2.60.300.12">
    <property type="entry name" value="HesB-like domain"/>
    <property type="match status" value="1"/>
</dbReference>
<keyword evidence="4" id="KW-1185">Reference proteome</keyword>
<dbReference type="Proteomes" id="UP000094285">
    <property type="component" value="Unassembled WGS sequence"/>
</dbReference>
<dbReference type="PANTHER" id="PTHR43011">
    <property type="entry name" value="IRON-SULFUR CLUSTER ASSEMBLY 2 HOMOLOG, MITOCHONDRIAL"/>
    <property type="match status" value="1"/>
</dbReference>
<protein>
    <recommendedName>
        <fullName evidence="2">Core domain-containing protein</fullName>
    </recommendedName>
</protein>
<dbReference type="InterPro" id="IPR000361">
    <property type="entry name" value="ATAP_core_dom"/>
</dbReference>
<dbReference type="GO" id="GO:0051539">
    <property type="term" value="F:4 iron, 4 sulfur cluster binding"/>
    <property type="evidence" value="ECO:0007669"/>
    <property type="project" value="TreeGrafter"/>
</dbReference>
<evidence type="ECO:0000313" key="3">
    <source>
        <dbReference type="EMBL" id="ODV79354.1"/>
    </source>
</evidence>
<evidence type="ECO:0000259" key="2">
    <source>
        <dbReference type="Pfam" id="PF01521"/>
    </source>
</evidence>
<dbReference type="InterPro" id="IPR016092">
    <property type="entry name" value="ATAP"/>
</dbReference>
<dbReference type="OrthoDB" id="1938621at2759"/>
<dbReference type="GO" id="GO:0005739">
    <property type="term" value="C:mitochondrion"/>
    <property type="evidence" value="ECO:0007669"/>
    <property type="project" value="TreeGrafter"/>
</dbReference>
<feature type="domain" description="Core" evidence="2">
    <location>
        <begin position="74"/>
        <end position="188"/>
    </location>
</feature>
<dbReference type="Pfam" id="PF01521">
    <property type="entry name" value="Fe-S_biosyn"/>
    <property type="match status" value="1"/>
</dbReference>
<proteinExistence type="inferred from homology"/>
<accession>A0A1E4SIM5</accession>
<gene>
    <name evidence="3" type="ORF">CANTADRAFT_90440</name>
</gene>
<evidence type="ECO:0000313" key="4">
    <source>
        <dbReference type="Proteomes" id="UP000094285"/>
    </source>
</evidence>
<dbReference type="RefSeq" id="XP_020064476.1">
    <property type="nucleotide sequence ID" value="XM_020211695.1"/>
</dbReference>
<sequence length="208" mass="22793">MISRSSFRIARRRIGASRVGTVLPAPDTSKTLKASTFNLPNQPQTPAPQHELVPQEDIDDFNLTKLIHGTTDLQLAITSRASNKLNSIAETDNNPNTALKISVESGGCHGFQYNLNLTDLEKEIAADADEELLVFKREDGTGQVAQVVLDESSLEILQDSKIDYTKELIGSSFKVVDSPYTSTACGCGASFDFDFEKLQRKKEAKEAN</sequence>
<dbReference type="GO" id="GO:0051537">
    <property type="term" value="F:2 iron, 2 sulfur cluster binding"/>
    <property type="evidence" value="ECO:0007669"/>
    <property type="project" value="TreeGrafter"/>
</dbReference>
<comment type="similarity">
    <text evidence="1">Belongs to the HesB/IscA family.</text>
</comment>
<dbReference type="GeneID" id="30985831"/>
<dbReference type="AlphaFoldDB" id="A0A1E4SIM5"/>
<evidence type="ECO:0000256" key="1">
    <source>
        <dbReference type="ARBA" id="ARBA00006718"/>
    </source>
</evidence>
<dbReference type="GO" id="GO:0005506">
    <property type="term" value="F:iron ion binding"/>
    <property type="evidence" value="ECO:0007669"/>
    <property type="project" value="TreeGrafter"/>
</dbReference>